<protein>
    <recommendedName>
        <fullName evidence="7">Resolvase/invertase-type recombinase catalytic domain-containing protein</fullName>
    </recommendedName>
</protein>
<comment type="caution">
    <text evidence="8">The sequence shown here is derived from an EMBL/GenBank/DDBJ whole genome shotgun (WGS) entry which is preliminary data.</text>
</comment>
<dbReference type="PROSITE" id="PS51736">
    <property type="entry name" value="RECOMBINASES_3"/>
    <property type="match status" value="1"/>
</dbReference>
<dbReference type="InterPro" id="IPR050639">
    <property type="entry name" value="SSR_resolvase"/>
</dbReference>
<dbReference type="Gene3D" id="3.40.50.1390">
    <property type="entry name" value="Resolvase, N-terminal catalytic domain"/>
    <property type="match status" value="1"/>
</dbReference>
<dbReference type="SUPFAM" id="SSF53041">
    <property type="entry name" value="Resolvase-like"/>
    <property type="match status" value="1"/>
</dbReference>
<dbReference type="PANTHER" id="PTHR30461:SF26">
    <property type="entry name" value="RESOLVASE HOMOLOG YNEB"/>
    <property type="match status" value="1"/>
</dbReference>
<gene>
    <name evidence="8" type="ORF">F892_00028</name>
</gene>
<dbReference type="PROSITE" id="PS00398">
    <property type="entry name" value="RECOMBINASES_2"/>
    <property type="match status" value="1"/>
</dbReference>
<dbReference type="GO" id="GO:0000150">
    <property type="term" value="F:DNA strand exchange activity"/>
    <property type="evidence" value="ECO:0007669"/>
    <property type="project" value="InterPro"/>
</dbReference>
<dbReference type="PATRIC" id="fig|1217706.3.peg.20"/>
<dbReference type="GO" id="GO:0015074">
    <property type="term" value="P:DNA integration"/>
    <property type="evidence" value="ECO:0007669"/>
    <property type="project" value="UniProtKB-KW"/>
</dbReference>
<keyword evidence="4" id="KW-0233">DNA recombination</keyword>
<evidence type="ECO:0000259" key="7">
    <source>
        <dbReference type="PROSITE" id="PS51736"/>
    </source>
</evidence>
<keyword evidence="2" id="KW-0229">DNA integration</keyword>
<evidence type="ECO:0000256" key="2">
    <source>
        <dbReference type="ARBA" id="ARBA00022908"/>
    </source>
</evidence>
<evidence type="ECO:0000256" key="4">
    <source>
        <dbReference type="ARBA" id="ARBA00023172"/>
    </source>
</evidence>
<dbReference type="SMART" id="SM00857">
    <property type="entry name" value="Resolvase"/>
    <property type="match status" value="1"/>
</dbReference>
<dbReference type="GO" id="GO:0003677">
    <property type="term" value="F:DNA binding"/>
    <property type="evidence" value="ECO:0007669"/>
    <property type="project" value="UniProtKB-KW"/>
</dbReference>
<dbReference type="CDD" id="cd03768">
    <property type="entry name" value="SR_ResInv"/>
    <property type="match status" value="1"/>
</dbReference>
<organism evidence="8 9">
    <name type="scientific">Acinetobacter vivianii</name>
    <dbReference type="NCBI Taxonomy" id="1776742"/>
    <lineage>
        <taxon>Bacteria</taxon>
        <taxon>Pseudomonadati</taxon>
        <taxon>Pseudomonadota</taxon>
        <taxon>Gammaproteobacteria</taxon>
        <taxon>Moraxellales</taxon>
        <taxon>Moraxellaceae</taxon>
        <taxon>Acinetobacter</taxon>
    </lineage>
</organism>
<sequence>MKEVHDTRTIDIEDAIDQSPLPPTQTIGYIRVSSKDQNTSRQLADVKCDVVFTDKVSGNKKNRPQLQELFRYARKGDTVVIHSLDRLARDIGLLIELVNQFKAKGVSVKFLHENLTFNALSNSPMDELIFHFFGAIAQFQRAVIRETQREGIDNILNDPIKRAKKYKGRKPALNEEQQQKLITILQNKISNLAEYKSLSYAQIAKDFNITYMTLNRYREKFKDQINQQGKSDAEK</sequence>
<feature type="active site" description="O-(5'-phospho-DNA)-serine intermediate" evidence="5 6">
    <location>
        <position position="33"/>
    </location>
</feature>
<accession>N9NUX6</accession>
<reference evidence="8 9" key="1">
    <citation type="submission" date="2013-02" db="EMBL/GenBank/DDBJ databases">
        <title>The Genome Sequence of Acinetobacter sp. NIPH 2168.</title>
        <authorList>
            <consortium name="The Broad Institute Genome Sequencing Platform"/>
            <consortium name="The Broad Institute Genome Sequencing Center for Infectious Disease"/>
            <person name="Cerqueira G."/>
            <person name="Feldgarden M."/>
            <person name="Courvalin P."/>
            <person name="Perichon B."/>
            <person name="Grillot-Courvalin C."/>
            <person name="Clermont D."/>
            <person name="Rocha E."/>
            <person name="Yoon E.-J."/>
            <person name="Nemec A."/>
            <person name="Walker B."/>
            <person name="Young S.K."/>
            <person name="Zeng Q."/>
            <person name="Gargeya S."/>
            <person name="Fitzgerald M."/>
            <person name="Haas B."/>
            <person name="Abouelleil A."/>
            <person name="Alvarado L."/>
            <person name="Arachchi H.M."/>
            <person name="Berlin A.M."/>
            <person name="Chapman S.B."/>
            <person name="Dewar J."/>
            <person name="Goldberg J."/>
            <person name="Griggs A."/>
            <person name="Gujja S."/>
            <person name="Hansen M."/>
            <person name="Howarth C."/>
            <person name="Imamovic A."/>
            <person name="Larimer J."/>
            <person name="McCowan C."/>
            <person name="Murphy C."/>
            <person name="Neiman D."/>
            <person name="Pearson M."/>
            <person name="Priest M."/>
            <person name="Roberts A."/>
            <person name="Saif S."/>
            <person name="Shea T."/>
            <person name="Sisk P."/>
            <person name="Sykes S."/>
            <person name="Wortman J."/>
            <person name="Nusbaum C."/>
            <person name="Birren B."/>
        </authorList>
    </citation>
    <scope>NUCLEOTIDE SEQUENCE [LARGE SCALE GENOMIC DNA]</scope>
    <source>
        <strain evidence="8 9">NIPH 2168</strain>
    </source>
</reference>
<dbReference type="InterPro" id="IPR036162">
    <property type="entry name" value="Resolvase-like_N_sf"/>
</dbReference>
<dbReference type="PANTHER" id="PTHR30461">
    <property type="entry name" value="DNA-INVERTASE FROM LAMBDOID PROPHAGE"/>
    <property type="match status" value="1"/>
</dbReference>
<name>N9NUX6_9GAMM</name>
<evidence type="ECO:0000256" key="1">
    <source>
        <dbReference type="ARBA" id="ARBA00009913"/>
    </source>
</evidence>
<keyword evidence="9" id="KW-1185">Reference proteome</keyword>
<comment type="similarity">
    <text evidence="1">Belongs to the site-specific recombinase resolvase family.</text>
</comment>
<keyword evidence="3" id="KW-0238">DNA-binding</keyword>
<dbReference type="RefSeq" id="WP_005254901.1">
    <property type="nucleotide sequence ID" value="NZ_KB850132.1"/>
</dbReference>
<dbReference type="PROSITE" id="PS00397">
    <property type="entry name" value="RECOMBINASES_1"/>
    <property type="match status" value="1"/>
</dbReference>
<dbReference type="EMBL" id="APRW01000001">
    <property type="protein sequence ID" value="ENX24878.1"/>
    <property type="molecule type" value="Genomic_DNA"/>
</dbReference>
<evidence type="ECO:0000256" key="6">
    <source>
        <dbReference type="PROSITE-ProRule" id="PRU10137"/>
    </source>
</evidence>
<dbReference type="InterPro" id="IPR006119">
    <property type="entry name" value="Resolv_N"/>
</dbReference>
<proteinExistence type="inferred from homology"/>
<evidence type="ECO:0000256" key="3">
    <source>
        <dbReference type="ARBA" id="ARBA00023125"/>
    </source>
</evidence>
<dbReference type="InterPro" id="IPR006118">
    <property type="entry name" value="Recombinase_CS"/>
</dbReference>
<dbReference type="HOGENOM" id="CLU_010686_8_3_6"/>
<evidence type="ECO:0000313" key="9">
    <source>
        <dbReference type="Proteomes" id="UP000013173"/>
    </source>
</evidence>
<evidence type="ECO:0000256" key="5">
    <source>
        <dbReference type="PIRSR" id="PIRSR606118-50"/>
    </source>
</evidence>
<dbReference type="Pfam" id="PF00239">
    <property type="entry name" value="Resolvase"/>
    <property type="match status" value="1"/>
</dbReference>
<dbReference type="AlphaFoldDB" id="N9NUX6"/>
<evidence type="ECO:0000313" key="8">
    <source>
        <dbReference type="EMBL" id="ENX24878.1"/>
    </source>
</evidence>
<dbReference type="Proteomes" id="UP000013173">
    <property type="component" value="Unassembled WGS sequence"/>
</dbReference>
<feature type="domain" description="Resolvase/invertase-type recombinase catalytic" evidence="7">
    <location>
        <begin position="25"/>
        <end position="159"/>
    </location>
</feature>